<dbReference type="SUPFAM" id="SSF53850">
    <property type="entry name" value="Periplasmic binding protein-like II"/>
    <property type="match status" value="1"/>
</dbReference>
<dbReference type="AlphaFoldDB" id="A0A7V0MY24"/>
<dbReference type="InterPro" id="IPR050490">
    <property type="entry name" value="Bact_solute-bd_prot1"/>
</dbReference>
<dbReference type="Pfam" id="PF01547">
    <property type="entry name" value="SBP_bac_1"/>
    <property type="match status" value="1"/>
</dbReference>
<reference evidence="1" key="1">
    <citation type="journal article" date="2020" name="mSystems">
        <title>Genome- and Community-Level Interaction Insights into Carbon Utilization and Element Cycling Functions of Hydrothermarchaeota in Hydrothermal Sediment.</title>
        <authorList>
            <person name="Zhou Z."/>
            <person name="Liu Y."/>
            <person name="Xu W."/>
            <person name="Pan J."/>
            <person name="Luo Z.H."/>
            <person name="Li M."/>
        </authorList>
    </citation>
    <scope>NUCLEOTIDE SEQUENCE [LARGE SCALE GENOMIC DNA]</scope>
    <source>
        <strain evidence="1">HyVt-219</strain>
    </source>
</reference>
<protein>
    <submittedName>
        <fullName evidence="1">Extracellular solute-binding protein</fullName>
    </submittedName>
</protein>
<sequence length="296" mass="33778">CVTAIWYNGRLFDKFGIAIPKTWDELIEICQILKNQGISPFAQDGTIDFYNAYWLTSVANRVLGRGAFHKAAHDYTGKAWDNPGWLESARKIEEISPRGKDFFEKGFEGSSWPSSQIGWARGETAMILMSSWLPVEVKNSAPKDFEFRCFPFPQVKGGKGSATDIEVFLSAFSVLKDAKNPELAKEFIKFALTKENQKKMIADVGSIPTRMGIPVDVSMEDANQMIINSTQSHRMYDGVQCDFPEWWMKVFLPLDDQLLFGKISAKDFLTQIKQKSVRFWEEKKAKGEEKRYVPLR</sequence>
<gene>
    <name evidence="1" type="ORF">ENG47_00165</name>
</gene>
<comment type="caution">
    <text evidence="1">The sequence shown here is derived from an EMBL/GenBank/DDBJ whole genome shotgun (WGS) entry which is preliminary data.</text>
</comment>
<dbReference type="PANTHER" id="PTHR43649">
    <property type="entry name" value="ARABINOSE-BINDING PROTEIN-RELATED"/>
    <property type="match status" value="1"/>
</dbReference>
<organism evidence="1">
    <name type="scientific">Aerophobetes bacterium</name>
    <dbReference type="NCBI Taxonomy" id="2030807"/>
    <lineage>
        <taxon>Bacteria</taxon>
        <taxon>Candidatus Aerophobota</taxon>
    </lineage>
</organism>
<accession>A0A7V0MY24</accession>
<dbReference type="InterPro" id="IPR006059">
    <property type="entry name" value="SBP"/>
</dbReference>
<dbReference type="EMBL" id="DRBC01000012">
    <property type="protein sequence ID" value="HDN84154.1"/>
    <property type="molecule type" value="Genomic_DNA"/>
</dbReference>
<name>A0A7V0MY24_UNCAE</name>
<proteinExistence type="predicted"/>
<evidence type="ECO:0000313" key="1">
    <source>
        <dbReference type="EMBL" id="HDN84154.1"/>
    </source>
</evidence>
<feature type="non-terminal residue" evidence="1">
    <location>
        <position position="1"/>
    </location>
</feature>
<dbReference type="Gene3D" id="3.40.190.10">
    <property type="entry name" value="Periplasmic binding protein-like II"/>
    <property type="match status" value="1"/>
</dbReference>
<dbReference type="Proteomes" id="UP000885660">
    <property type="component" value="Unassembled WGS sequence"/>
</dbReference>